<feature type="region of interest" description="Disordered" evidence="1">
    <location>
        <begin position="65"/>
        <end position="91"/>
    </location>
</feature>
<feature type="compositionally biased region" description="Polar residues" evidence="1">
    <location>
        <begin position="79"/>
        <end position="91"/>
    </location>
</feature>
<organism evidence="2 3">
    <name type="scientific">Streptomyces massasporeus</name>
    <dbReference type="NCBI Taxonomy" id="67324"/>
    <lineage>
        <taxon>Bacteria</taxon>
        <taxon>Bacillati</taxon>
        <taxon>Actinomycetota</taxon>
        <taxon>Actinomycetes</taxon>
        <taxon>Kitasatosporales</taxon>
        <taxon>Streptomycetaceae</taxon>
        <taxon>Streptomyces</taxon>
    </lineage>
</organism>
<name>A0ABW6LQD1_9ACTN</name>
<proteinExistence type="predicted"/>
<dbReference type="EMBL" id="JBIAFP010000036">
    <property type="protein sequence ID" value="MFE9230597.1"/>
    <property type="molecule type" value="Genomic_DNA"/>
</dbReference>
<evidence type="ECO:0000256" key="1">
    <source>
        <dbReference type="SAM" id="MobiDB-lite"/>
    </source>
</evidence>
<dbReference type="Proteomes" id="UP001601288">
    <property type="component" value="Unassembled WGS sequence"/>
</dbReference>
<feature type="compositionally biased region" description="Basic and acidic residues" evidence="1">
    <location>
        <begin position="65"/>
        <end position="74"/>
    </location>
</feature>
<accession>A0ABW6LQD1</accession>
<sequence>MPSWGTETDGGLEVKVLTESGRTHARVSAGVLRESVERIGGADDHFLGVRRIPDRPRVFIRTARDEDGAYDRPGRGGSTCWSSTDTRSWRR</sequence>
<protein>
    <submittedName>
        <fullName evidence="2">Uncharacterized protein</fullName>
    </submittedName>
</protein>
<gene>
    <name evidence="2" type="ORF">ACFYM3_39665</name>
</gene>
<keyword evidence="3" id="KW-1185">Reference proteome</keyword>
<evidence type="ECO:0000313" key="3">
    <source>
        <dbReference type="Proteomes" id="UP001601288"/>
    </source>
</evidence>
<evidence type="ECO:0000313" key="2">
    <source>
        <dbReference type="EMBL" id="MFE9230597.1"/>
    </source>
</evidence>
<dbReference type="RefSeq" id="WP_358291534.1">
    <property type="nucleotide sequence ID" value="NZ_JBEYGJ010000051.1"/>
</dbReference>
<comment type="caution">
    <text evidence="2">The sequence shown here is derived from an EMBL/GenBank/DDBJ whole genome shotgun (WGS) entry which is preliminary data.</text>
</comment>
<reference evidence="2 3" key="1">
    <citation type="submission" date="2024-10" db="EMBL/GenBank/DDBJ databases">
        <title>The Natural Products Discovery Center: Release of the First 8490 Sequenced Strains for Exploring Actinobacteria Biosynthetic Diversity.</title>
        <authorList>
            <person name="Kalkreuter E."/>
            <person name="Kautsar S.A."/>
            <person name="Yang D."/>
            <person name="Bader C.D."/>
            <person name="Teijaro C.N."/>
            <person name="Fluegel L."/>
            <person name="Davis C.M."/>
            <person name="Simpson J.R."/>
            <person name="Lauterbach L."/>
            <person name="Steele A.D."/>
            <person name="Gui C."/>
            <person name="Meng S."/>
            <person name="Li G."/>
            <person name="Viehrig K."/>
            <person name="Ye F."/>
            <person name="Su P."/>
            <person name="Kiefer A.F."/>
            <person name="Nichols A."/>
            <person name="Cepeda A.J."/>
            <person name="Yan W."/>
            <person name="Fan B."/>
            <person name="Jiang Y."/>
            <person name="Adhikari A."/>
            <person name="Zheng C.-J."/>
            <person name="Schuster L."/>
            <person name="Cowan T.M."/>
            <person name="Smanski M.J."/>
            <person name="Chevrette M.G."/>
            <person name="De Carvalho L.P.S."/>
            <person name="Shen B."/>
        </authorList>
    </citation>
    <scope>NUCLEOTIDE SEQUENCE [LARGE SCALE GENOMIC DNA]</scope>
    <source>
        <strain evidence="2 3">NPDC007066</strain>
    </source>
</reference>